<dbReference type="NCBIfam" id="TIGR00069">
    <property type="entry name" value="hisD"/>
    <property type="match status" value="1"/>
</dbReference>
<evidence type="ECO:0000256" key="10">
    <source>
        <dbReference type="PIRSR" id="PIRSR000099-1"/>
    </source>
</evidence>
<feature type="binding site" evidence="8 11">
    <location>
        <position position="211"/>
    </location>
    <ligand>
        <name>NAD(+)</name>
        <dbReference type="ChEBI" id="CHEBI:57540"/>
    </ligand>
</feature>
<dbReference type="InterPro" id="IPR012131">
    <property type="entry name" value="Hstdl_DH"/>
</dbReference>
<feature type="binding site" evidence="8 13">
    <location>
        <position position="259"/>
    </location>
    <ligand>
        <name>Zn(2+)</name>
        <dbReference type="ChEBI" id="CHEBI:29105"/>
    </ligand>
</feature>
<feature type="binding site" evidence="8 12">
    <location>
        <position position="259"/>
    </location>
    <ligand>
        <name>substrate</name>
    </ligand>
</feature>
<dbReference type="PIRSF" id="PIRSF000099">
    <property type="entry name" value="Histidinol_dh"/>
    <property type="match status" value="1"/>
</dbReference>
<evidence type="ECO:0000313" key="16">
    <source>
        <dbReference type="Proteomes" id="UP000620366"/>
    </source>
</evidence>
<keyword evidence="4 8" id="KW-0479">Metal-binding</keyword>
<feature type="active site" description="Proton acceptor" evidence="8 10">
    <location>
        <position position="325"/>
    </location>
</feature>
<evidence type="ECO:0000256" key="5">
    <source>
        <dbReference type="ARBA" id="ARBA00022833"/>
    </source>
</evidence>
<keyword evidence="8 11" id="KW-0520">NAD</keyword>
<dbReference type="PRINTS" id="PR00083">
    <property type="entry name" value="HOLDHDRGNASE"/>
</dbReference>
<dbReference type="RefSeq" id="WP_249299953.1">
    <property type="nucleotide sequence ID" value="NZ_JACRSP010000002.1"/>
</dbReference>
<feature type="binding site" evidence="8 12">
    <location>
        <position position="325"/>
    </location>
    <ligand>
        <name>substrate</name>
    </ligand>
</feature>
<feature type="binding site" evidence="8 11">
    <location>
        <position position="126"/>
    </location>
    <ligand>
        <name>NAD(+)</name>
        <dbReference type="ChEBI" id="CHEBI:57540"/>
    </ligand>
</feature>
<organism evidence="15 16">
    <name type="scientific">Feifania hominis</name>
    <dbReference type="NCBI Taxonomy" id="2763660"/>
    <lineage>
        <taxon>Bacteria</taxon>
        <taxon>Bacillati</taxon>
        <taxon>Bacillota</taxon>
        <taxon>Clostridia</taxon>
        <taxon>Eubacteriales</taxon>
        <taxon>Feifaniaceae</taxon>
        <taxon>Feifania</taxon>
    </lineage>
</organism>
<feature type="binding site" evidence="8 12">
    <location>
        <position position="256"/>
    </location>
    <ligand>
        <name>substrate</name>
    </ligand>
</feature>
<evidence type="ECO:0000256" key="3">
    <source>
        <dbReference type="ARBA" id="ARBA00012965"/>
    </source>
</evidence>
<dbReference type="GO" id="GO:0004399">
    <property type="term" value="F:histidinol dehydrogenase activity"/>
    <property type="evidence" value="ECO:0007669"/>
    <property type="project" value="UniProtKB-UniRule"/>
</dbReference>
<evidence type="ECO:0000256" key="4">
    <source>
        <dbReference type="ARBA" id="ARBA00022723"/>
    </source>
</evidence>
<keyword evidence="16" id="KW-1185">Reference proteome</keyword>
<dbReference type="Gene3D" id="1.20.5.1300">
    <property type="match status" value="1"/>
</dbReference>
<comment type="function">
    <text evidence="1 8">Catalyzes the sequential NAD-dependent oxidations of L-histidinol to L-histidinaldehyde and then to L-histidine.</text>
</comment>
<comment type="caution">
    <text evidence="15">The sequence shown here is derived from an EMBL/GenBank/DDBJ whole genome shotgun (WGS) entry which is preliminary data.</text>
</comment>
<dbReference type="CDD" id="cd06572">
    <property type="entry name" value="Histidinol_dh"/>
    <property type="match status" value="1"/>
</dbReference>
<evidence type="ECO:0000256" key="1">
    <source>
        <dbReference type="ARBA" id="ARBA00003850"/>
    </source>
</evidence>
<feature type="binding site" evidence="8 11">
    <location>
        <position position="188"/>
    </location>
    <ligand>
        <name>NAD(+)</name>
        <dbReference type="ChEBI" id="CHEBI:57540"/>
    </ligand>
</feature>
<accession>A0A926DE69</accession>
<protein>
    <recommendedName>
        <fullName evidence="3 8">Histidinol dehydrogenase</fullName>
        <shortName evidence="8">HDH</shortName>
        <ecNumber evidence="3 8">1.1.1.23</ecNumber>
    </recommendedName>
</protein>
<feature type="binding site" evidence="8 13">
    <location>
        <position position="417"/>
    </location>
    <ligand>
        <name>Zn(2+)</name>
        <dbReference type="ChEBI" id="CHEBI:29105"/>
    </ligand>
</feature>
<dbReference type="GO" id="GO:0008270">
    <property type="term" value="F:zinc ion binding"/>
    <property type="evidence" value="ECO:0007669"/>
    <property type="project" value="UniProtKB-UniRule"/>
</dbReference>
<gene>
    <name evidence="8 15" type="primary">hisD</name>
    <name evidence="15" type="ORF">H8695_05785</name>
</gene>
<dbReference type="InterPro" id="IPR016161">
    <property type="entry name" value="Ald_DH/histidinol_DH"/>
</dbReference>
<feature type="binding site" evidence="8 12">
    <location>
        <position position="358"/>
    </location>
    <ligand>
        <name>substrate</name>
    </ligand>
</feature>
<comment type="catalytic activity">
    <reaction evidence="7 8">
        <text>L-histidinol + 2 NAD(+) + H2O = L-histidine + 2 NADH + 3 H(+)</text>
        <dbReference type="Rhea" id="RHEA:20641"/>
        <dbReference type="ChEBI" id="CHEBI:15377"/>
        <dbReference type="ChEBI" id="CHEBI:15378"/>
        <dbReference type="ChEBI" id="CHEBI:57540"/>
        <dbReference type="ChEBI" id="CHEBI:57595"/>
        <dbReference type="ChEBI" id="CHEBI:57699"/>
        <dbReference type="ChEBI" id="CHEBI:57945"/>
        <dbReference type="EC" id="1.1.1.23"/>
    </reaction>
</comment>
<evidence type="ECO:0000256" key="2">
    <source>
        <dbReference type="ARBA" id="ARBA00010178"/>
    </source>
</evidence>
<comment type="similarity">
    <text evidence="2 8 9 14">Belongs to the histidinol dehydrogenase family.</text>
</comment>
<comment type="pathway">
    <text evidence="8">Amino-acid biosynthesis; L-histidine biosynthesis; L-histidine from 5-phospho-alpha-D-ribose 1-diphosphate: step 9/9.</text>
</comment>
<dbReference type="InterPro" id="IPR001692">
    <property type="entry name" value="Histidinol_DH_CS"/>
</dbReference>
<dbReference type="HAMAP" id="MF_01024">
    <property type="entry name" value="HisD"/>
    <property type="match status" value="1"/>
</dbReference>
<feature type="active site" description="Proton acceptor" evidence="8 10">
    <location>
        <position position="324"/>
    </location>
</feature>
<dbReference type="SUPFAM" id="SSF53720">
    <property type="entry name" value="ALDH-like"/>
    <property type="match status" value="1"/>
</dbReference>
<dbReference type="GO" id="GO:0005829">
    <property type="term" value="C:cytosol"/>
    <property type="evidence" value="ECO:0007669"/>
    <property type="project" value="TreeGrafter"/>
</dbReference>
<feature type="binding site" evidence="8 13">
    <location>
        <position position="256"/>
    </location>
    <ligand>
        <name>Zn(2+)</name>
        <dbReference type="ChEBI" id="CHEBI:29105"/>
    </ligand>
</feature>
<feature type="binding site" evidence="8 12">
    <location>
        <position position="412"/>
    </location>
    <ligand>
        <name>substrate</name>
    </ligand>
</feature>
<evidence type="ECO:0000256" key="8">
    <source>
        <dbReference type="HAMAP-Rule" id="MF_01024"/>
    </source>
</evidence>
<evidence type="ECO:0000256" key="14">
    <source>
        <dbReference type="RuleBase" id="RU004175"/>
    </source>
</evidence>
<dbReference type="GO" id="GO:0000105">
    <property type="term" value="P:L-histidine biosynthetic process"/>
    <property type="evidence" value="ECO:0007669"/>
    <property type="project" value="UniProtKB-UniRule"/>
</dbReference>
<dbReference type="EMBL" id="JACRSP010000002">
    <property type="protein sequence ID" value="MBC8536202.1"/>
    <property type="molecule type" value="Genomic_DNA"/>
</dbReference>
<evidence type="ECO:0000256" key="13">
    <source>
        <dbReference type="PIRSR" id="PIRSR000099-4"/>
    </source>
</evidence>
<feature type="binding site" evidence="8 13">
    <location>
        <position position="358"/>
    </location>
    <ligand>
        <name>Zn(2+)</name>
        <dbReference type="ChEBI" id="CHEBI:29105"/>
    </ligand>
</feature>
<proteinExistence type="inferred from homology"/>
<dbReference type="Pfam" id="PF00815">
    <property type="entry name" value="Histidinol_dh"/>
    <property type="match status" value="1"/>
</dbReference>
<dbReference type="EC" id="1.1.1.23" evidence="3 8"/>
<keyword evidence="8" id="KW-0028">Amino-acid biosynthesis</keyword>
<dbReference type="InterPro" id="IPR022695">
    <property type="entry name" value="Histidinol_DH_monofunct"/>
</dbReference>
<evidence type="ECO:0000256" key="11">
    <source>
        <dbReference type="PIRSR" id="PIRSR000099-2"/>
    </source>
</evidence>
<feature type="binding site" evidence="8 12">
    <location>
        <position position="417"/>
    </location>
    <ligand>
        <name>substrate</name>
    </ligand>
</feature>
<name>A0A926DE69_9FIRM</name>
<comment type="cofactor">
    <cofactor evidence="8 13">
        <name>Zn(2+)</name>
        <dbReference type="ChEBI" id="CHEBI:29105"/>
    </cofactor>
    <text evidence="8 13">Binds 1 zinc ion per subunit.</text>
</comment>
<feature type="binding site" evidence="8 12">
    <location>
        <position position="234"/>
    </location>
    <ligand>
        <name>substrate</name>
    </ligand>
</feature>
<evidence type="ECO:0000256" key="12">
    <source>
        <dbReference type="PIRSR" id="PIRSR000099-3"/>
    </source>
</evidence>
<keyword evidence="5 8" id="KW-0862">Zinc</keyword>
<evidence type="ECO:0000256" key="6">
    <source>
        <dbReference type="ARBA" id="ARBA00023002"/>
    </source>
</evidence>
<keyword evidence="6 8" id="KW-0560">Oxidoreductase</keyword>
<dbReference type="FunFam" id="3.40.50.1980:FF:000026">
    <property type="entry name" value="Histidinol dehydrogenase"/>
    <property type="match status" value="1"/>
</dbReference>
<keyword evidence="8" id="KW-0368">Histidine biosynthesis</keyword>
<evidence type="ECO:0000313" key="15">
    <source>
        <dbReference type="EMBL" id="MBC8536202.1"/>
    </source>
</evidence>
<dbReference type="PANTHER" id="PTHR21256">
    <property type="entry name" value="HISTIDINOL DEHYDROGENASE HDH"/>
    <property type="match status" value="1"/>
</dbReference>
<reference evidence="15" key="1">
    <citation type="submission" date="2020-08" db="EMBL/GenBank/DDBJ databases">
        <title>Genome public.</title>
        <authorList>
            <person name="Liu C."/>
            <person name="Sun Q."/>
        </authorList>
    </citation>
    <scope>NUCLEOTIDE SEQUENCE</scope>
    <source>
        <strain evidence="15">BX7</strain>
    </source>
</reference>
<dbReference type="FunFam" id="3.40.50.1980:FF:000001">
    <property type="entry name" value="Histidinol dehydrogenase"/>
    <property type="match status" value="1"/>
</dbReference>
<dbReference type="AlphaFoldDB" id="A0A926DE69"/>
<dbReference type="GO" id="GO:0051287">
    <property type="term" value="F:NAD binding"/>
    <property type="evidence" value="ECO:0007669"/>
    <property type="project" value="InterPro"/>
</dbReference>
<evidence type="ECO:0000256" key="9">
    <source>
        <dbReference type="PIRNR" id="PIRNR000099"/>
    </source>
</evidence>
<evidence type="ECO:0000256" key="7">
    <source>
        <dbReference type="ARBA" id="ARBA00049489"/>
    </source>
</evidence>
<dbReference type="PANTHER" id="PTHR21256:SF2">
    <property type="entry name" value="HISTIDINE BIOSYNTHESIS TRIFUNCTIONAL PROTEIN"/>
    <property type="match status" value="1"/>
</dbReference>
<sequence>MIPVYRQSETGRLRELLLSRAVDAQADVTARVEEIIADVRRRGDEALIDCARRFDHAELTAIEVPQSEIEAAYHRADPALIRALQRAAANIRAYHAEQLPRAYVVTPDNGAVMGQRVLPLERVGVYVPGGTAPYPSTVLMNSIPARVAGVRELIMVSPPGADGKIADNILAAAQIAGVDRIFCSGGAQAIAALAYGTQSIPRVDKIVGPGNLYVTTAKRLVYGAVDIDAIAGPSEILIVADAGANPAFVAADLMGQAEHDPFASAVLLTDDAQLIDQVRAQLERQLPTLSRREIIGQSLSRFGAMVLCDSIESAVELANDFAPEHLELMLASPFEWLGRVRNAGSVFLGYHCPEPLGDYYAGPNHVLPTNSTARFFSPLGVESFLRRSSYLYYPESALRAAADDVLTLARSEGLTAHANAVSVRLEGAR</sequence>
<dbReference type="Proteomes" id="UP000620366">
    <property type="component" value="Unassembled WGS sequence"/>
</dbReference>
<dbReference type="Gene3D" id="3.40.50.1980">
    <property type="entry name" value="Nitrogenase molybdenum iron protein domain"/>
    <property type="match status" value="2"/>
</dbReference>
<dbReference type="PROSITE" id="PS00611">
    <property type="entry name" value="HISOL_DEHYDROGENASE"/>
    <property type="match status" value="1"/>
</dbReference>